<feature type="transmembrane region" description="Helical" evidence="5">
    <location>
        <begin position="107"/>
        <end position="129"/>
    </location>
</feature>
<feature type="domain" description="G-protein coupled receptors family 1 profile" evidence="6">
    <location>
        <begin position="50"/>
        <end position="320"/>
    </location>
</feature>
<dbReference type="GO" id="GO:0016020">
    <property type="term" value="C:membrane"/>
    <property type="evidence" value="ECO:0007669"/>
    <property type="project" value="UniProtKB-SubCell"/>
</dbReference>
<dbReference type="Gene3D" id="1.20.1070.10">
    <property type="entry name" value="Rhodopsin 7-helix transmembrane proteins"/>
    <property type="match status" value="1"/>
</dbReference>
<dbReference type="PANTHER" id="PTHR26451">
    <property type="entry name" value="G_PROTEIN_RECEP_F1_2 DOMAIN-CONTAINING PROTEIN"/>
    <property type="match status" value="1"/>
</dbReference>
<dbReference type="KEGG" id="bbel:109476539"/>
<dbReference type="PROSITE" id="PS50262">
    <property type="entry name" value="G_PROTEIN_RECEP_F1_2"/>
    <property type="match status" value="1"/>
</dbReference>
<dbReference type="RefSeq" id="XP_019633083.1">
    <property type="nucleotide sequence ID" value="XM_019777524.1"/>
</dbReference>
<dbReference type="GO" id="GO:0004930">
    <property type="term" value="F:G protein-coupled receptor activity"/>
    <property type="evidence" value="ECO:0007669"/>
    <property type="project" value="InterPro"/>
</dbReference>
<feature type="transmembrane region" description="Helical" evidence="5">
    <location>
        <begin position="216"/>
        <end position="234"/>
    </location>
</feature>
<dbReference type="InterPro" id="IPR017452">
    <property type="entry name" value="GPCR_Rhodpsn_7TM"/>
</dbReference>
<evidence type="ECO:0000259" key="6">
    <source>
        <dbReference type="PROSITE" id="PS50262"/>
    </source>
</evidence>
<evidence type="ECO:0000256" key="2">
    <source>
        <dbReference type="ARBA" id="ARBA00022692"/>
    </source>
</evidence>
<keyword evidence="7" id="KW-1185">Reference proteome</keyword>
<dbReference type="PANTHER" id="PTHR26451:SF897">
    <property type="entry name" value="TRACE AMINE-ASSOCIATED RECEPTOR 5-LIKE"/>
    <property type="match status" value="1"/>
</dbReference>
<feature type="transmembrane region" description="Helical" evidence="5">
    <location>
        <begin position="263"/>
        <end position="283"/>
    </location>
</feature>
<feature type="transmembrane region" description="Helical" evidence="5">
    <location>
        <begin position="303"/>
        <end position="322"/>
    </location>
</feature>
<evidence type="ECO:0000256" key="3">
    <source>
        <dbReference type="ARBA" id="ARBA00022989"/>
    </source>
</evidence>
<name>A0A6P4Z8U5_BRABE</name>
<evidence type="ECO:0000256" key="5">
    <source>
        <dbReference type="SAM" id="Phobius"/>
    </source>
</evidence>
<keyword evidence="3 5" id="KW-1133">Transmembrane helix</keyword>
<keyword evidence="2 5" id="KW-0812">Transmembrane</keyword>
<evidence type="ECO:0000256" key="4">
    <source>
        <dbReference type="ARBA" id="ARBA00023136"/>
    </source>
</evidence>
<comment type="subcellular location">
    <subcellularLocation>
        <location evidence="1">Membrane</location>
    </subcellularLocation>
</comment>
<keyword evidence="4 5" id="KW-0472">Membrane</keyword>
<dbReference type="SUPFAM" id="SSF81321">
    <property type="entry name" value="Family A G protein-coupled receptor-like"/>
    <property type="match status" value="1"/>
</dbReference>
<gene>
    <name evidence="8" type="primary">LOC109476539</name>
</gene>
<evidence type="ECO:0000256" key="1">
    <source>
        <dbReference type="ARBA" id="ARBA00004370"/>
    </source>
</evidence>
<dbReference type="InterPro" id="IPR000276">
    <property type="entry name" value="GPCR_Rhodpsn"/>
</dbReference>
<reference evidence="8" key="1">
    <citation type="submission" date="2025-08" db="UniProtKB">
        <authorList>
            <consortium name="RefSeq"/>
        </authorList>
    </citation>
    <scope>IDENTIFICATION</scope>
    <source>
        <tissue evidence="8">Gonad</tissue>
    </source>
</reference>
<proteinExistence type="predicted"/>
<evidence type="ECO:0000313" key="8">
    <source>
        <dbReference type="RefSeq" id="XP_019633083.1"/>
    </source>
</evidence>
<dbReference type="SMART" id="SM01381">
    <property type="entry name" value="7TM_GPCR_Srsx"/>
    <property type="match status" value="1"/>
</dbReference>
<evidence type="ECO:0000313" key="7">
    <source>
        <dbReference type="Proteomes" id="UP000515135"/>
    </source>
</evidence>
<feature type="transmembrane region" description="Helical" evidence="5">
    <location>
        <begin position="150"/>
        <end position="170"/>
    </location>
</feature>
<protein>
    <submittedName>
        <fullName evidence="8">Neuropeptide FF receptor 2-like</fullName>
    </submittedName>
</protein>
<dbReference type="AlphaFoldDB" id="A0A6P4Z8U5"/>
<dbReference type="GeneID" id="109476539"/>
<accession>A0A6P4Z8U5</accession>
<dbReference type="PRINTS" id="PR00237">
    <property type="entry name" value="GPCRRHODOPSN"/>
</dbReference>
<dbReference type="OrthoDB" id="9975554at2759"/>
<organism evidence="7 8">
    <name type="scientific">Branchiostoma belcheri</name>
    <name type="common">Amphioxus</name>
    <dbReference type="NCBI Taxonomy" id="7741"/>
    <lineage>
        <taxon>Eukaryota</taxon>
        <taxon>Metazoa</taxon>
        <taxon>Chordata</taxon>
        <taxon>Cephalochordata</taxon>
        <taxon>Leptocardii</taxon>
        <taxon>Amphioxiformes</taxon>
        <taxon>Branchiostomatidae</taxon>
        <taxon>Branchiostoma</taxon>
    </lineage>
</organism>
<feature type="transmembrane region" description="Helical" evidence="5">
    <location>
        <begin position="37"/>
        <end position="59"/>
    </location>
</feature>
<dbReference type="CDD" id="cd00637">
    <property type="entry name" value="7tm_classA_rhodopsin-like"/>
    <property type="match status" value="1"/>
</dbReference>
<dbReference type="Proteomes" id="UP000515135">
    <property type="component" value="Unplaced"/>
</dbReference>
<dbReference type="Pfam" id="PF00001">
    <property type="entry name" value="7tm_1"/>
    <property type="match status" value="1"/>
</dbReference>
<feature type="transmembrane region" description="Helical" evidence="5">
    <location>
        <begin position="71"/>
        <end position="95"/>
    </location>
</feature>
<dbReference type="InterPro" id="IPR052921">
    <property type="entry name" value="GPCR1_Superfamily_Member"/>
</dbReference>
<sequence length="346" mass="39126">MVTWRLNSSTNDAGDVNNTSYPVKEILTPDWLTGLTVTWLILSLFAVTMGNVIVMCVIVREDTLHKARYWFHFNLAVTDLLQGVITIPTAVASLVNNEYISGDGWCRLQYTVLFMCFQATLFTLVDIGLERTHAIVRPLQHNSVATNVKTLVMIIINWTLSFVVAMTAHIPSLYPGELNIDQTTIVCFIREFVSDQQLSNGFGPKRTFPMQLLRTGLPAVCIVIILICYCVVFWEARKQQVNINNNPNHRNISIFKTNAFKTISLHMVVVTIFVVAWVAQFVSGVRLKTREDLTVGLVITHETFIVLFLTVPSFSNPLVYNFRSEEFHRAFLKLFGLSVPQIAPLP</sequence>